<accession>A0A2U1D093</accession>
<dbReference type="Proteomes" id="UP000245887">
    <property type="component" value="Unassembled WGS sequence"/>
</dbReference>
<dbReference type="AlphaFoldDB" id="A0A2U1D093"/>
<dbReference type="EMBL" id="QEKQ01000002">
    <property type="protein sequence ID" value="PVY78447.1"/>
    <property type="molecule type" value="Genomic_DNA"/>
</dbReference>
<evidence type="ECO:0000313" key="1">
    <source>
        <dbReference type="EMBL" id="PVY78447.1"/>
    </source>
</evidence>
<proteinExistence type="predicted"/>
<organism evidence="1 2">
    <name type="scientific">Tamilnaduibacter salinus</name>
    <dbReference type="NCBI Taxonomy" id="1484056"/>
    <lineage>
        <taxon>Bacteria</taxon>
        <taxon>Pseudomonadati</taxon>
        <taxon>Pseudomonadota</taxon>
        <taxon>Gammaproteobacteria</taxon>
        <taxon>Pseudomonadales</taxon>
        <taxon>Marinobacteraceae</taxon>
        <taxon>Tamilnaduibacter</taxon>
    </lineage>
</organism>
<evidence type="ECO:0000313" key="2">
    <source>
        <dbReference type="Proteomes" id="UP000245887"/>
    </source>
</evidence>
<protein>
    <submittedName>
        <fullName evidence="1">Uncharacterized protein</fullName>
    </submittedName>
</protein>
<sequence length="313" mass="34982">MTKLEPSYYIIGTKYGRTDDMLPLMLENEVVSTGFASEFDLSDLVGMDEESLRSELEQRMPEESGDAKSTLAKFLALRPGDLVALKAHSAPSGSRPRLVIARYAVVRGQDLPSYCRIKELGHTIAVDFLAEQEHIEFPYGYGKTVHRLTDRDHIENIFEAYRTSVEAGTDTNAGELAADKPTGSIEARSRGQYIMSRTHNHLQNALRKRLEALYGSAAVEQEHNYIDLAVWLDAKTILVEVKSSPSPVTCVREALGQLLYYGYRLSCNPRQLRFVVAGPSEPASADHKYLEYIRNLTGLPIVYCTPSTYAPEE</sequence>
<name>A0A2U1D093_9GAMM</name>
<comment type="caution">
    <text evidence="1">The sequence shown here is derived from an EMBL/GenBank/DDBJ whole genome shotgun (WGS) entry which is preliminary data.</text>
</comment>
<gene>
    <name evidence="1" type="ORF">C8D92_102494</name>
</gene>
<reference evidence="1 2" key="1">
    <citation type="submission" date="2018-04" db="EMBL/GenBank/DDBJ databases">
        <title>Genomic Encyclopedia of Type Strains, Phase IV (KMG-IV): sequencing the most valuable type-strain genomes for metagenomic binning, comparative biology and taxonomic classification.</title>
        <authorList>
            <person name="Goeker M."/>
        </authorList>
    </citation>
    <scope>NUCLEOTIDE SEQUENCE [LARGE SCALE GENOMIC DNA]</scope>
    <source>
        <strain evidence="1 2">DSM 28688</strain>
    </source>
</reference>